<protein>
    <recommendedName>
        <fullName evidence="4">Large ribosomal subunit protein eL34</fullName>
    </recommendedName>
    <alternativeName>
        <fullName evidence="5">60S ribosomal protein L34</fullName>
    </alternativeName>
</protein>
<accession>A0A816CQB0</accession>
<evidence type="ECO:0000256" key="5">
    <source>
        <dbReference type="ARBA" id="ARBA00035333"/>
    </source>
</evidence>
<dbReference type="Proteomes" id="UP000663855">
    <property type="component" value="Unassembled WGS sequence"/>
</dbReference>
<name>A0A816CQB0_9BILA</name>
<keyword evidence="3" id="KW-0687">Ribonucleoprotein</keyword>
<dbReference type="Gene3D" id="6.20.340.10">
    <property type="match status" value="1"/>
</dbReference>
<dbReference type="InterPro" id="IPR008195">
    <property type="entry name" value="Ribosomal_eL34"/>
</dbReference>
<evidence type="ECO:0000313" key="10">
    <source>
        <dbReference type="Proteomes" id="UP000663855"/>
    </source>
</evidence>
<sequence>MRIKILGGATAPPCPNGGPPMNTKSNRVKVIKTPGGKLTYQYVKKRGTVPKCGDCKIELPGIKASRPKQRMTMTKRLKTVSRTYGGSRCAKCVRLRIVRAFLIEEQRIVAMVMKSKKAVGPAETTAHPQTSSQKSK</sequence>
<dbReference type="Proteomes" id="UP000676336">
    <property type="component" value="Unassembled WGS sequence"/>
</dbReference>
<dbReference type="GO" id="GO:0003735">
    <property type="term" value="F:structural constituent of ribosome"/>
    <property type="evidence" value="ECO:0007669"/>
    <property type="project" value="InterPro"/>
</dbReference>
<dbReference type="EMBL" id="CAJNOV010018955">
    <property type="protein sequence ID" value="CAF1626330.1"/>
    <property type="molecule type" value="Genomic_DNA"/>
</dbReference>
<feature type="compositionally biased region" description="Polar residues" evidence="6">
    <location>
        <begin position="126"/>
        <end position="136"/>
    </location>
</feature>
<dbReference type="PANTHER" id="PTHR10759">
    <property type="entry name" value="60S RIBOSOMAL PROTEIN L34"/>
    <property type="match status" value="1"/>
</dbReference>
<proteinExistence type="inferred from homology"/>
<evidence type="ECO:0000256" key="3">
    <source>
        <dbReference type="ARBA" id="ARBA00023274"/>
    </source>
</evidence>
<dbReference type="AlphaFoldDB" id="A0A816CQB0"/>
<feature type="region of interest" description="Disordered" evidence="6">
    <location>
        <begin position="1"/>
        <end position="22"/>
    </location>
</feature>
<gene>
    <name evidence="7" type="ORF">CJN711_LOCUS38735</name>
    <name evidence="8" type="ORF">MBJ925_LOCUS8366</name>
    <name evidence="9" type="ORF">SMN809_LOCUS72724</name>
</gene>
<dbReference type="Proteomes" id="UP000663824">
    <property type="component" value="Unassembled WGS sequence"/>
</dbReference>
<evidence type="ECO:0000313" key="7">
    <source>
        <dbReference type="EMBL" id="CAF1626330.1"/>
    </source>
</evidence>
<dbReference type="PRINTS" id="PR01250">
    <property type="entry name" value="RIBOSOMALL34"/>
</dbReference>
<evidence type="ECO:0000256" key="2">
    <source>
        <dbReference type="ARBA" id="ARBA00022980"/>
    </source>
</evidence>
<dbReference type="InterPro" id="IPR018065">
    <property type="entry name" value="Ribosomal_eL34_CS"/>
</dbReference>
<comment type="similarity">
    <text evidence="1">Belongs to the eukaryotic ribosomal protein eL34 family.</text>
</comment>
<evidence type="ECO:0000313" key="9">
    <source>
        <dbReference type="EMBL" id="CAF5192401.1"/>
    </source>
</evidence>
<dbReference type="GO" id="GO:1990904">
    <property type="term" value="C:ribonucleoprotein complex"/>
    <property type="evidence" value="ECO:0007669"/>
    <property type="project" value="UniProtKB-KW"/>
</dbReference>
<keyword evidence="2" id="KW-0689">Ribosomal protein</keyword>
<evidence type="ECO:0000256" key="4">
    <source>
        <dbReference type="ARBA" id="ARBA00035227"/>
    </source>
</evidence>
<dbReference type="Pfam" id="PF01199">
    <property type="entry name" value="Ribosomal_L34e"/>
    <property type="match status" value="1"/>
</dbReference>
<evidence type="ECO:0000313" key="8">
    <source>
        <dbReference type="EMBL" id="CAF2004024.1"/>
    </source>
</evidence>
<comment type="caution">
    <text evidence="7">The sequence shown here is derived from an EMBL/GenBank/DDBJ whole genome shotgun (WGS) entry which is preliminary data.</text>
</comment>
<evidence type="ECO:0000256" key="6">
    <source>
        <dbReference type="SAM" id="MobiDB-lite"/>
    </source>
</evidence>
<reference evidence="7" key="1">
    <citation type="submission" date="2021-02" db="EMBL/GenBank/DDBJ databases">
        <authorList>
            <person name="Nowell W R."/>
        </authorList>
    </citation>
    <scope>NUCLEOTIDE SEQUENCE</scope>
</reference>
<evidence type="ECO:0000256" key="1">
    <source>
        <dbReference type="ARBA" id="ARBA00009875"/>
    </source>
</evidence>
<dbReference type="EMBL" id="CAJNRE010003095">
    <property type="protein sequence ID" value="CAF2004024.1"/>
    <property type="molecule type" value="Genomic_DNA"/>
</dbReference>
<dbReference type="Gene3D" id="6.20.370.70">
    <property type="match status" value="1"/>
</dbReference>
<dbReference type="EMBL" id="CAJOBI010326318">
    <property type="protein sequence ID" value="CAF5192401.1"/>
    <property type="molecule type" value="Genomic_DNA"/>
</dbReference>
<dbReference type="GO" id="GO:0005840">
    <property type="term" value="C:ribosome"/>
    <property type="evidence" value="ECO:0007669"/>
    <property type="project" value="UniProtKB-KW"/>
</dbReference>
<dbReference type="InterPro" id="IPR038562">
    <property type="entry name" value="Ribosomal_eL34_C_sf"/>
</dbReference>
<dbReference type="PROSITE" id="PS01145">
    <property type="entry name" value="RIBOSOMAL_L34E"/>
    <property type="match status" value="1"/>
</dbReference>
<organism evidence="7 10">
    <name type="scientific">Rotaria magnacalcarata</name>
    <dbReference type="NCBI Taxonomy" id="392030"/>
    <lineage>
        <taxon>Eukaryota</taxon>
        <taxon>Metazoa</taxon>
        <taxon>Spiralia</taxon>
        <taxon>Gnathifera</taxon>
        <taxon>Rotifera</taxon>
        <taxon>Eurotatoria</taxon>
        <taxon>Bdelloidea</taxon>
        <taxon>Philodinida</taxon>
        <taxon>Philodinidae</taxon>
        <taxon>Rotaria</taxon>
    </lineage>
</organism>
<dbReference type="GO" id="GO:0006412">
    <property type="term" value="P:translation"/>
    <property type="evidence" value="ECO:0007669"/>
    <property type="project" value="InterPro"/>
</dbReference>
<feature type="region of interest" description="Disordered" evidence="6">
    <location>
        <begin position="116"/>
        <end position="136"/>
    </location>
</feature>